<dbReference type="EMBL" id="GBXM01090158">
    <property type="protein sequence ID" value="JAH18419.1"/>
    <property type="molecule type" value="Transcribed_RNA"/>
</dbReference>
<evidence type="ECO:0000313" key="1">
    <source>
        <dbReference type="EMBL" id="JAH18419.1"/>
    </source>
</evidence>
<reference evidence="1" key="1">
    <citation type="submission" date="2014-11" db="EMBL/GenBank/DDBJ databases">
        <authorList>
            <person name="Amaro Gonzalez C."/>
        </authorList>
    </citation>
    <scope>NUCLEOTIDE SEQUENCE</scope>
</reference>
<protein>
    <submittedName>
        <fullName evidence="1">Uncharacterized protein</fullName>
    </submittedName>
</protein>
<name>A0A0E9QNM6_ANGAN</name>
<dbReference type="AlphaFoldDB" id="A0A0E9QNM6"/>
<reference evidence="1" key="2">
    <citation type="journal article" date="2015" name="Fish Shellfish Immunol.">
        <title>Early steps in the European eel (Anguilla anguilla)-Vibrio vulnificus interaction in the gills: Role of the RtxA13 toxin.</title>
        <authorList>
            <person name="Callol A."/>
            <person name="Pajuelo D."/>
            <person name="Ebbesson L."/>
            <person name="Teles M."/>
            <person name="MacKenzie S."/>
            <person name="Amaro C."/>
        </authorList>
    </citation>
    <scope>NUCLEOTIDE SEQUENCE</scope>
</reference>
<proteinExistence type="predicted"/>
<accession>A0A0E9QNM6</accession>
<sequence>MNLTMLIRSRMCTLLLKLSLRNIFKFIHKKSPDTMEILEIQQETHCRLNW</sequence>
<organism evidence="1">
    <name type="scientific">Anguilla anguilla</name>
    <name type="common">European freshwater eel</name>
    <name type="synonym">Muraena anguilla</name>
    <dbReference type="NCBI Taxonomy" id="7936"/>
    <lineage>
        <taxon>Eukaryota</taxon>
        <taxon>Metazoa</taxon>
        <taxon>Chordata</taxon>
        <taxon>Craniata</taxon>
        <taxon>Vertebrata</taxon>
        <taxon>Euteleostomi</taxon>
        <taxon>Actinopterygii</taxon>
        <taxon>Neopterygii</taxon>
        <taxon>Teleostei</taxon>
        <taxon>Anguilliformes</taxon>
        <taxon>Anguillidae</taxon>
        <taxon>Anguilla</taxon>
    </lineage>
</organism>